<evidence type="ECO:0000256" key="1">
    <source>
        <dbReference type="ARBA" id="ARBA00022578"/>
    </source>
</evidence>
<keyword evidence="1" id="KW-0815">Transposition</keyword>
<dbReference type="EMBL" id="CP008941">
    <property type="protein sequence ID" value="AIK96213.1"/>
    <property type="molecule type" value="Genomic_DNA"/>
</dbReference>
<evidence type="ECO:0000313" key="7">
    <source>
        <dbReference type="Proteomes" id="UP000028926"/>
    </source>
</evidence>
<organism evidence="6 7">
    <name type="scientific">Candidatus Odyssella acanthamoebae</name>
    <dbReference type="NCBI Taxonomy" id="91604"/>
    <lineage>
        <taxon>Bacteria</taxon>
        <taxon>Pseudomonadati</taxon>
        <taxon>Pseudomonadota</taxon>
        <taxon>Alphaproteobacteria</taxon>
        <taxon>Holosporales</taxon>
        <taxon>Candidatus Paracaedibacteraceae</taxon>
        <taxon>Candidatus Odyssella</taxon>
    </lineage>
</organism>
<keyword evidence="3" id="KW-0233">DNA recombination</keyword>
<accession>A0A077AX67</accession>
<evidence type="ECO:0000256" key="2">
    <source>
        <dbReference type="ARBA" id="ARBA00023125"/>
    </source>
</evidence>
<name>A0A077AX67_9PROT</name>
<evidence type="ECO:0000313" key="6">
    <source>
        <dbReference type="EMBL" id="AIK96213.1"/>
    </source>
</evidence>
<dbReference type="eggNOG" id="COG3316">
    <property type="taxonomic scope" value="Bacteria"/>
</dbReference>
<dbReference type="HOGENOM" id="CLU_067322_1_2_5"/>
<dbReference type="InterPro" id="IPR047930">
    <property type="entry name" value="Transpos_IS6"/>
</dbReference>
<sequence>MNERYKGYRIPKSIIGYAVRRYYRFKLSLRDVSEMLLERGVEVTYETIRNWCRTWGPVFAKTIRRKRGSSFKDKWHIDEMRIKIKGEIFWLWRLIDSDGEEIEILLQKRRNAKAAIRFLKLALKRVRVSPRVMITDKLRSYRKAHRVLFKSVEHRSHKRLNNRIENSHQPTREKERQMRGFKSPGGAQRFLSSMGVFRNLLKVGRYKYSAPDYRQKLKIAFVTFDDIVSSSQNYA</sequence>
<keyword evidence="2" id="KW-0238">DNA-binding</keyword>
<dbReference type="Pfam" id="PF13610">
    <property type="entry name" value="DDE_Tnp_IS240"/>
    <property type="match status" value="1"/>
</dbReference>
<dbReference type="KEGG" id="paca:ID47_04815"/>
<dbReference type="InterPro" id="IPR052183">
    <property type="entry name" value="IS_Transposase"/>
</dbReference>
<feature type="region of interest" description="Disordered" evidence="4">
    <location>
        <begin position="164"/>
        <end position="183"/>
    </location>
</feature>
<evidence type="ECO:0000256" key="3">
    <source>
        <dbReference type="ARBA" id="ARBA00023172"/>
    </source>
</evidence>
<dbReference type="PANTHER" id="PTHR35528:SF3">
    <property type="entry name" value="BLL1675 PROTEIN"/>
    <property type="match status" value="1"/>
</dbReference>
<dbReference type="RefSeq" id="WP_038464379.1">
    <property type="nucleotide sequence ID" value="NZ_CP008941.1"/>
</dbReference>
<dbReference type="GO" id="GO:0032196">
    <property type="term" value="P:transposition"/>
    <property type="evidence" value="ECO:0007669"/>
    <property type="project" value="UniProtKB-KW"/>
</dbReference>
<reference evidence="6 7" key="1">
    <citation type="submission" date="2014-07" db="EMBL/GenBank/DDBJ databases">
        <title>Comparative genomic insights into amoeba endosymbionts belonging to the families of Holosporaceae and Candidatus Midichloriaceae within Rickettsiales.</title>
        <authorList>
            <person name="Wang Z."/>
            <person name="Wu M."/>
        </authorList>
    </citation>
    <scope>NUCLEOTIDE SEQUENCE [LARGE SCALE GENOMIC DNA]</scope>
    <source>
        <strain evidence="6">PRA3</strain>
    </source>
</reference>
<evidence type="ECO:0000259" key="5">
    <source>
        <dbReference type="Pfam" id="PF13610"/>
    </source>
</evidence>
<dbReference type="OrthoDB" id="4315389at2"/>
<keyword evidence="7" id="KW-1185">Reference proteome</keyword>
<evidence type="ECO:0000256" key="4">
    <source>
        <dbReference type="SAM" id="MobiDB-lite"/>
    </source>
</evidence>
<dbReference type="GO" id="GO:0006310">
    <property type="term" value="P:DNA recombination"/>
    <property type="evidence" value="ECO:0007669"/>
    <property type="project" value="UniProtKB-KW"/>
</dbReference>
<dbReference type="NCBIfam" id="NF033587">
    <property type="entry name" value="transpos_IS6"/>
    <property type="match status" value="1"/>
</dbReference>
<protein>
    <recommendedName>
        <fullName evidence="5">DDE domain-containing protein</fullName>
    </recommendedName>
</protein>
<feature type="domain" description="DDE" evidence="5">
    <location>
        <begin position="73"/>
        <end position="202"/>
    </location>
</feature>
<dbReference type="PANTHER" id="PTHR35528">
    <property type="entry name" value="BLL1675 PROTEIN"/>
    <property type="match status" value="1"/>
</dbReference>
<dbReference type="AlphaFoldDB" id="A0A077AX67"/>
<proteinExistence type="predicted"/>
<dbReference type="InterPro" id="IPR032874">
    <property type="entry name" value="DDE_dom"/>
</dbReference>
<gene>
    <name evidence="6" type="ORF">ID47_04815</name>
</gene>
<dbReference type="GO" id="GO:0003677">
    <property type="term" value="F:DNA binding"/>
    <property type="evidence" value="ECO:0007669"/>
    <property type="project" value="UniProtKB-KW"/>
</dbReference>
<dbReference type="Proteomes" id="UP000028926">
    <property type="component" value="Chromosome"/>
</dbReference>